<evidence type="ECO:0000313" key="2">
    <source>
        <dbReference type="Proteomes" id="UP000696280"/>
    </source>
</evidence>
<protein>
    <submittedName>
        <fullName evidence="1">Uncharacterized protein</fullName>
    </submittedName>
</protein>
<comment type="caution">
    <text evidence="1">The sequence shown here is derived from an EMBL/GenBank/DDBJ whole genome shotgun (WGS) entry which is preliminary data.</text>
</comment>
<dbReference type="EMBL" id="CAJVRL010000084">
    <property type="protein sequence ID" value="CAG8958743.1"/>
    <property type="molecule type" value="Genomic_DNA"/>
</dbReference>
<keyword evidence="2" id="KW-1185">Reference proteome</keyword>
<dbReference type="AlphaFoldDB" id="A0A9N9L5Y5"/>
<evidence type="ECO:0000313" key="1">
    <source>
        <dbReference type="EMBL" id="CAG8958743.1"/>
    </source>
</evidence>
<proteinExistence type="predicted"/>
<reference evidence="1" key="1">
    <citation type="submission" date="2021-07" db="EMBL/GenBank/DDBJ databases">
        <authorList>
            <person name="Durling M."/>
        </authorList>
    </citation>
    <scope>NUCLEOTIDE SEQUENCE</scope>
</reference>
<accession>A0A9N9L5Y5</accession>
<organism evidence="1 2">
    <name type="scientific">Hymenoscyphus fraxineus</name>
    <dbReference type="NCBI Taxonomy" id="746836"/>
    <lineage>
        <taxon>Eukaryota</taxon>
        <taxon>Fungi</taxon>
        <taxon>Dikarya</taxon>
        <taxon>Ascomycota</taxon>
        <taxon>Pezizomycotina</taxon>
        <taxon>Leotiomycetes</taxon>
        <taxon>Helotiales</taxon>
        <taxon>Helotiaceae</taxon>
        <taxon>Hymenoscyphus</taxon>
    </lineage>
</organism>
<sequence length="77" mass="8195">MGVFSERRRTNPTPSHLPSPVQIKLRGTYGCGYGAVLDPDGMVLVGEDEIGNWNLGGLGWGLGFFVHSVPSIDLPGV</sequence>
<dbReference type="Proteomes" id="UP000696280">
    <property type="component" value="Unassembled WGS sequence"/>
</dbReference>
<name>A0A9N9L5Y5_9HELO</name>
<gene>
    <name evidence="1" type="ORF">HYFRA_00011586</name>
</gene>